<keyword evidence="1" id="KW-1133">Transmembrane helix</keyword>
<proteinExistence type="predicted"/>
<sequence>MSDSPVDFTTTPVRPGRQAAISDRWRRAGLIGLAGSVLVTAVVGVCAVWPPRGSWASVNTATAGPVTATTEDGRHTIADPAHAANKATKSDVRGAIAAVEHYYTVIGHYPTRAINGDNSRGIMPQLDLGGSTPAIQLAVGTRLSYAPYARSYRICATNTRGTGKWFLYNSASGGSIKAIRRPANPAVCA</sequence>
<protein>
    <submittedName>
        <fullName evidence="2">Uncharacterized protein</fullName>
    </submittedName>
</protein>
<keyword evidence="1" id="KW-0472">Membrane</keyword>
<evidence type="ECO:0000256" key="1">
    <source>
        <dbReference type="SAM" id="Phobius"/>
    </source>
</evidence>
<dbReference type="RefSeq" id="WP_203791240.1">
    <property type="nucleotide sequence ID" value="NZ_BOMV01000123.1"/>
</dbReference>
<keyword evidence="1" id="KW-0812">Transmembrane</keyword>
<gene>
    <name evidence="2" type="ORF">Ari01nite_96290</name>
</gene>
<reference evidence="2" key="1">
    <citation type="submission" date="2021-01" db="EMBL/GenBank/DDBJ databases">
        <title>Whole genome shotgun sequence of Actinoplanes rishiriensis NBRC 108556.</title>
        <authorList>
            <person name="Komaki H."/>
            <person name="Tamura T."/>
        </authorList>
    </citation>
    <scope>NUCLEOTIDE SEQUENCE</scope>
    <source>
        <strain evidence="2">NBRC 108556</strain>
    </source>
</reference>
<evidence type="ECO:0000313" key="2">
    <source>
        <dbReference type="EMBL" id="GIF02165.1"/>
    </source>
</evidence>
<keyword evidence="3" id="KW-1185">Reference proteome</keyword>
<feature type="transmembrane region" description="Helical" evidence="1">
    <location>
        <begin position="30"/>
        <end position="50"/>
    </location>
</feature>
<organism evidence="2 3">
    <name type="scientific">Paractinoplanes rishiriensis</name>
    <dbReference type="NCBI Taxonomy" id="1050105"/>
    <lineage>
        <taxon>Bacteria</taxon>
        <taxon>Bacillati</taxon>
        <taxon>Actinomycetota</taxon>
        <taxon>Actinomycetes</taxon>
        <taxon>Micromonosporales</taxon>
        <taxon>Micromonosporaceae</taxon>
        <taxon>Paractinoplanes</taxon>
    </lineage>
</organism>
<accession>A0A919K9E0</accession>
<dbReference type="EMBL" id="BOMV01000123">
    <property type="protein sequence ID" value="GIF02165.1"/>
    <property type="molecule type" value="Genomic_DNA"/>
</dbReference>
<comment type="caution">
    <text evidence="2">The sequence shown here is derived from an EMBL/GenBank/DDBJ whole genome shotgun (WGS) entry which is preliminary data.</text>
</comment>
<dbReference type="AlphaFoldDB" id="A0A919K9E0"/>
<evidence type="ECO:0000313" key="3">
    <source>
        <dbReference type="Proteomes" id="UP000636960"/>
    </source>
</evidence>
<name>A0A919K9E0_9ACTN</name>
<dbReference type="Proteomes" id="UP000636960">
    <property type="component" value="Unassembled WGS sequence"/>
</dbReference>